<sequence length="329" mass="33889">MYENIALHTGLPPEETQRGPLSAAQARAVGEERSALLAASSLPRDEAAARRSLLAACREKGLARFALSREGRPALPLALAAARFWGNVRFGLREGRGGEWEAFARDMESNVTCARRFTPHRDGEEEGKARLLAALLDLLPAPLLEEALAACRDALHADAPAEEKPGEHAGKDGERREPAEHGAPGPEKSGGCVAAPEGKGGLPPPPGKTAEPDKTAENGRCGKSPCRAGILAGREEESGTAPAPQEGGSSPAGKHAGKAGQAGKARAAEEQTEPGGEESAEEGGAPCAALKPCLKREVAASPGSTAPKLRPGPRALTGQPGTQGLLRLA</sequence>
<dbReference type="RefSeq" id="WP_304122315.1">
    <property type="nucleotide sequence ID" value="NZ_DYZA01000133.1"/>
</dbReference>
<evidence type="ECO:0000313" key="3">
    <source>
        <dbReference type="Proteomes" id="UP000698963"/>
    </source>
</evidence>
<feature type="compositionally biased region" description="Basic and acidic residues" evidence="1">
    <location>
        <begin position="159"/>
        <end position="180"/>
    </location>
</feature>
<accession>A0A921AWC4</accession>
<organism evidence="2 3">
    <name type="scientific">Mailhella massiliensis</name>
    <dbReference type="NCBI Taxonomy" id="1903261"/>
    <lineage>
        <taxon>Bacteria</taxon>
        <taxon>Pseudomonadati</taxon>
        <taxon>Thermodesulfobacteriota</taxon>
        <taxon>Desulfovibrionia</taxon>
        <taxon>Desulfovibrionales</taxon>
        <taxon>Desulfovibrionaceae</taxon>
        <taxon>Mailhella</taxon>
    </lineage>
</organism>
<feature type="region of interest" description="Disordered" evidence="1">
    <location>
        <begin position="159"/>
        <end position="329"/>
    </location>
</feature>
<reference evidence="2" key="2">
    <citation type="submission" date="2021-09" db="EMBL/GenBank/DDBJ databases">
        <authorList>
            <person name="Gilroy R."/>
        </authorList>
    </citation>
    <scope>NUCLEOTIDE SEQUENCE</scope>
    <source>
        <strain evidence="2">ChiGjej2B2-19336</strain>
    </source>
</reference>
<feature type="compositionally biased region" description="Low complexity" evidence="1">
    <location>
        <begin position="252"/>
        <end position="265"/>
    </location>
</feature>
<gene>
    <name evidence="2" type="ORF">K8W16_06690</name>
</gene>
<name>A0A921AWC4_9BACT</name>
<dbReference type="AlphaFoldDB" id="A0A921AWC4"/>
<comment type="caution">
    <text evidence="2">The sequence shown here is derived from an EMBL/GenBank/DDBJ whole genome shotgun (WGS) entry which is preliminary data.</text>
</comment>
<evidence type="ECO:0000256" key="1">
    <source>
        <dbReference type="SAM" id="MobiDB-lite"/>
    </source>
</evidence>
<feature type="compositionally biased region" description="Acidic residues" evidence="1">
    <location>
        <begin position="270"/>
        <end position="281"/>
    </location>
</feature>
<proteinExistence type="predicted"/>
<dbReference type="EMBL" id="DYZA01000133">
    <property type="protein sequence ID" value="HJD97314.1"/>
    <property type="molecule type" value="Genomic_DNA"/>
</dbReference>
<evidence type="ECO:0000313" key="2">
    <source>
        <dbReference type="EMBL" id="HJD97314.1"/>
    </source>
</evidence>
<reference evidence="2" key="1">
    <citation type="journal article" date="2021" name="PeerJ">
        <title>Extensive microbial diversity within the chicken gut microbiome revealed by metagenomics and culture.</title>
        <authorList>
            <person name="Gilroy R."/>
            <person name="Ravi A."/>
            <person name="Getino M."/>
            <person name="Pursley I."/>
            <person name="Horton D.L."/>
            <person name="Alikhan N.F."/>
            <person name="Baker D."/>
            <person name="Gharbi K."/>
            <person name="Hall N."/>
            <person name="Watson M."/>
            <person name="Adriaenssens E.M."/>
            <person name="Foster-Nyarko E."/>
            <person name="Jarju S."/>
            <person name="Secka A."/>
            <person name="Antonio M."/>
            <person name="Oren A."/>
            <person name="Chaudhuri R.R."/>
            <person name="La Ragione R."/>
            <person name="Hildebrand F."/>
            <person name="Pallen M.J."/>
        </authorList>
    </citation>
    <scope>NUCLEOTIDE SEQUENCE</scope>
    <source>
        <strain evidence="2">ChiGjej2B2-19336</strain>
    </source>
</reference>
<dbReference type="Proteomes" id="UP000698963">
    <property type="component" value="Unassembled WGS sequence"/>
</dbReference>
<protein>
    <submittedName>
        <fullName evidence="2">Uncharacterized protein</fullName>
    </submittedName>
</protein>